<dbReference type="SUPFAM" id="SSF51261">
    <property type="entry name" value="Duplicated hybrid motif"/>
    <property type="match status" value="1"/>
</dbReference>
<accession>A0A4P6MS34</accession>
<protein>
    <submittedName>
        <fullName evidence="3">M23 family metallopeptidase</fullName>
    </submittedName>
</protein>
<dbReference type="PANTHER" id="PTHR21666:SF289">
    <property type="entry name" value="L-ALA--D-GLU ENDOPEPTIDASE"/>
    <property type="match status" value="1"/>
</dbReference>
<dbReference type="Proteomes" id="UP000290408">
    <property type="component" value="Chromosome"/>
</dbReference>
<dbReference type="EMBL" id="CP036164">
    <property type="protein sequence ID" value="QBF46511.1"/>
    <property type="molecule type" value="Genomic_DNA"/>
</dbReference>
<dbReference type="Pfam" id="PF01551">
    <property type="entry name" value="Peptidase_M23"/>
    <property type="match status" value="1"/>
</dbReference>
<name>A0A4P6MS34_9MICO</name>
<dbReference type="STRING" id="1216970.GCA_001570985_01685"/>
<evidence type="ECO:0000313" key="4">
    <source>
        <dbReference type="Proteomes" id="UP000290408"/>
    </source>
</evidence>
<keyword evidence="1" id="KW-0732">Signal</keyword>
<dbReference type="RefSeq" id="WP_130629732.1">
    <property type="nucleotide sequence ID" value="NZ_CP036164.1"/>
</dbReference>
<dbReference type="GO" id="GO:0004222">
    <property type="term" value="F:metalloendopeptidase activity"/>
    <property type="evidence" value="ECO:0007669"/>
    <property type="project" value="TreeGrafter"/>
</dbReference>
<dbReference type="OrthoDB" id="5245088at2"/>
<gene>
    <name evidence="3" type="ORF">EXU32_09755</name>
</gene>
<dbReference type="InterPro" id="IPR016047">
    <property type="entry name" value="M23ase_b-sheet_dom"/>
</dbReference>
<dbReference type="KEGG" id="jli:EXU32_09755"/>
<dbReference type="PANTHER" id="PTHR21666">
    <property type="entry name" value="PEPTIDASE-RELATED"/>
    <property type="match status" value="1"/>
</dbReference>
<dbReference type="AlphaFoldDB" id="A0A4P6MS34"/>
<proteinExistence type="predicted"/>
<feature type="domain" description="M23ase beta-sheet core" evidence="2">
    <location>
        <begin position="54"/>
        <end position="148"/>
    </location>
</feature>
<evidence type="ECO:0000256" key="1">
    <source>
        <dbReference type="ARBA" id="ARBA00022729"/>
    </source>
</evidence>
<keyword evidence="4" id="KW-1185">Reference proteome</keyword>
<reference evidence="3 4" key="1">
    <citation type="submission" date="2019-02" db="EMBL/GenBank/DDBJ databases">
        <title>Genomic data mining of an Antarctic deep-sea actinobacterium, Janibacterlimosus P3-3-X1.</title>
        <authorList>
            <person name="Liao L."/>
            <person name="Chen B."/>
        </authorList>
    </citation>
    <scope>NUCLEOTIDE SEQUENCE [LARGE SCALE GENOMIC DNA]</scope>
    <source>
        <strain evidence="3 4">P3-3-X1</strain>
    </source>
</reference>
<dbReference type="InterPro" id="IPR050570">
    <property type="entry name" value="Cell_wall_metabolism_enzyme"/>
</dbReference>
<sequence length="165" mass="17095">MSTTPFLALLVAGALVGGPPPATSGSRWSWPVGDGDRPALAAPFDAPEEQWGPGHRGIDLAASVGERVTAVDTGVVTHRGRIAGRGTVTVTHASGVRSTYEPVDSTLRVGDRVERGRGIGRVGDEAGHCAPATCLHLGAKRGATYLDPLTFFGVRRVILLPVPSV</sequence>
<evidence type="ECO:0000259" key="2">
    <source>
        <dbReference type="Pfam" id="PF01551"/>
    </source>
</evidence>
<evidence type="ECO:0000313" key="3">
    <source>
        <dbReference type="EMBL" id="QBF46511.1"/>
    </source>
</evidence>
<organism evidence="3 4">
    <name type="scientific">Janibacter limosus</name>
    <dbReference type="NCBI Taxonomy" id="53458"/>
    <lineage>
        <taxon>Bacteria</taxon>
        <taxon>Bacillati</taxon>
        <taxon>Actinomycetota</taxon>
        <taxon>Actinomycetes</taxon>
        <taxon>Micrococcales</taxon>
        <taxon>Intrasporangiaceae</taxon>
        <taxon>Janibacter</taxon>
    </lineage>
</organism>
<dbReference type="InterPro" id="IPR011055">
    <property type="entry name" value="Dup_hybrid_motif"/>
</dbReference>
<dbReference type="Gene3D" id="2.70.70.10">
    <property type="entry name" value="Glucose Permease (Domain IIA)"/>
    <property type="match status" value="1"/>
</dbReference>
<dbReference type="CDD" id="cd12797">
    <property type="entry name" value="M23_peptidase"/>
    <property type="match status" value="1"/>
</dbReference>